<dbReference type="InterPro" id="IPR003660">
    <property type="entry name" value="HAMP_dom"/>
</dbReference>
<dbReference type="PANTHER" id="PTHR32089">
    <property type="entry name" value="METHYL-ACCEPTING CHEMOTAXIS PROTEIN MCPB"/>
    <property type="match status" value="1"/>
</dbReference>
<dbReference type="Gene3D" id="1.10.287.950">
    <property type="entry name" value="Methyl-accepting chemotaxis protein"/>
    <property type="match status" value="1"/>
</dbReference>
<dbReference type="SMART" id="SM00283">
    <property type="entry name" value="MA"/>
    <property type="match status" value="1"/>
</dbReference>
<dbReference type="GO" id="GO:0006935">
    <property type="term" value="P:chemotaxis"/>
    <property type="evidence" value="ECO:0007669"/>
    <property type="project" value="UniProtKB-ARBA"/>
</dbReference>
<dbReference type="EMBL" id="AP027059">
    <property type="protein sequence ID" value="BDU49443.1"/>
    <property type="molecule type" value="Genomic_DNA"/>
</dbReference>
<evidence type="ECO:0000256" key="2">
    <source>
        <dbReference type="ARBA" id="ARBA00029447"/>
    </source>
</evidence>
<sequence length="756" mass="82392">MKKRTNKKGTLSLKAKLILINSVIVFAILVASTITAINISGSKLGEVSDNIKDNLGKALNEKLKKAGEISINILKDKENVILREANIMGSNSDLITLVEYNMKRKTSKLSKNSFIPDEKNKKKFFVEYKKTKSILNYIRIVGDLQKSMYGDGAEKQIEIVDATGKVKAKTKGIKRAFREKSNSDKIKQILGTAGGLTLTDVIPSSNGLIIKAYGKIDKDSTDNQQKGILIVTLPLNVAFANQLKNMTDTEIGLYNGTKFFTGTLFGDNGKPLDLGDGSKILKKLETGEKIVIENKELDFGNVQGKNVKKSYRFAYIPITNYLGKIVGMMAVGVKTENLNKAISVSEKNKKEVKSEIVKSLVIVAIFGILIGMIFIYIYSGTITKEIKKILDAVNKVSEGNLTLEVKTKRKDEIGDLADGINNMTKNLKLMVYQITDMSERIASSTEQISATSEANRSSMEGIVNISGEIKDKSNEEMLRIQEAVEFISQINAGIKDISKYSEKVTEKSNDSSELAIEGGKAVKDAVDSINEIKSTVEETSEIVKSLRTKTEVVDKVVTVITGIADQTNLLALNAAIEAARAGEVGKGFAVVANEVKKLASQSAEAAEEIRTIILGIQSEANNVSKSMKKGLEEVEKGVNISNKAGEALKSIIDSVYDTTEMVTEITASTQEQSASSEEALKTMEDIAAASEQTNAISESIAKEAEERLKGVEEIVEGVNSILDGAETLNNLTDTFDIGKDFDMSENVKKELKELDD</sequence>
<keyword evidence="4" id="KW-0472">Membrane</keyword>
<dbReference type="AlphaFoldDB" id="A0AAU9D4H5"/>
<dbReference type="GO" id="GO:0007165">
    <property type="term" value="P:signal transduction"/>
    <property type="evidence" value="ECO:0007669"/>
    <property type="project" value="UniProtKB-KW"/>
</dbReference>
<evidence type="ECO:0008006" key="9">
    <source>
        <dbReference type="Google" id="ProtNLM"/>
    </source>
</evidence>
<comment type="similarity">
    <text evidence="2">Belongs to the methyl-accepting chemotaxis (MCP) protein family.</text>
</comment>
<dbReference type="KEGG" id="haby:HLVA_00120"/>
<gene>
    <name evidence="7" type="ORF">HLVA_00120</name>
</gene>
<dbReference type="Proteomes" id="UP001321582">
    <property type="component" value="Chromosome"/>
</dbReference>
<dbReference type="Pfam" id="PF00672">
    <property type="entry name" value="HAMP"/>
    <property type="match status" value="1"/>
</dbReference>
<accession>A0AAU9D4H5</accession>
<dbReference type="InterPro" id="IPR004089">
    <property type="entry name" value="MCPsignal_dom"/>
</dbReference>
<feature type="transmembrane region" description="Helical" evidence="4">
    <location>
        <begin position="20"/>
        <end position="39"/>
    </location>
</feature>
<feature type="transmembrane region" description="Helical" evidence="4">
    <location>
        <begin position="356"/>
        <end position="378"/>
    </location>
</feature>
<evidence type="ECO:0000313" key="8">
    <source>
        <dbReference type="Proteomes" id="UP001321582"/>
    </source>
</evidence>
<dbReference type="CDD" id="cd11386">
    <property type="entry name" value="MCP_signal"/>
    <property type="match status" value="1"/>
</dbReference>
<dbReference type="FunFam" id="1.10.287.950:FF:000001">
    <property type="entry name" value="Methyl-accepting chemotaxis sensory transducer"/>
    <property type="match status" value="1"/>
</dbReference>
<keyword evidence="1 3" id="KW-0807">Transducer</keyword>
<keyword evidence="4" id="KW-0812">Transmembrane</keyword>
<keyword evidence="8" id="KW-1185">Reference proteome</keyword>
<evidence type="ECO:0000256" key="1">
    <source>
        <dbReference type="ARBA" id="ARBA00023224"/>
    </source>
</evidence>
<evidence type="ECO:0000313" key="7">
    <source>
        <dbReference type="EMBL" id="BDU49443.1"/>
    </source>
</evidence>
<dbReference type="PANTHER" id="PTHR32089:SF112">
    <property type="entry name" value="LYSOZYME-LIKE PROTEIN-RELATED"/>
    <property type="match status" value="1"/>
</dbReference>
<dbReference type="GO" id="GO:0016020">
    <property type="term" value="C:membrane"/>
    <property type="evidence" value="ECO:0007669"/>
    <property type="project" value="InterPro"/>
</dbReference>
<dbReference type="PROSITE" id="PS50885">
    <property type="entry name" value="HAMP"/>
    <property type="match status" value="1"/>
</dbReference>
<dbReference type="SUPFAM" id="SSF58104">
    <property type="entry name" value="Methyl-accepting chemotaxis protein (MCP) signaling domain"/>
    <property type="match status" value="1"/>
</dbReference>
<feature type="domain" description="HAMP" evidence="6">
    <location>
        <begin position="380"/>
        <end position="432"/>
    </location>
</feature>
<dbReference type="Gene3D" id="6.10.340.10">
    <property type="match status" value="1"/>
</dbReference>
<dbReference type="SMART" id="SM00304">
    <property type="entry name" value="HAMP"/>
    <property type="match status" value="1"/>
</dbReference>
<feature type="domain" description="Methyl-accepting transducer" evidence="5">
    <location>
        <begin position="451"/>
        <end position="687"/>
    </location>
</feature>
<organism evidence="7 8">
    <name type="scientific">Haliovirga abyssi</name>
    <dbReference type="NCBI Taxonomy" id="2996794"/>
    <lineage>
        <taxon>Bacteria</taxon>
        <taxon>Fusobacteriati</taxon>
        <taxon>Fusobacteriota</taxon>
        <taxon>Fusobacteriia</taxon>
        <taxon>Fusobacteriales</taxon>
        <taxon>Haliovirgaceae</taxon>
        <taxon>Haliovirga</taxon>
    </lineage>
</organism>
<dbReference type="RefSeq" id="WP_307904402.1">
    <property type="nucleotide sequence ID" value="NZ_AP027059.1"/>
</dbReference>
<reference evidence="7 8" key="1">
    <citation type="submission" date="2022-11" db="EMBL/GenBank/DDBJ databases">
        <title>Haliovirga abyssi gen. nov., sp. nov., a mesophilic fermentative bacterium isolated from the Iheya North hydrothermal field and the proposal of Haliovirgaceae fam. nov.</title>
        <authorList>
            <person name="Miyazaki U."/>
            <person name="Tame A."/>
            <person name="Miyazaki J."/>
            <person name="Takai K."/>
            <person name="Sawayama S."/>
            <person name="Kitajima M."/>
            <person name="Okamoto A."/>
            <person name="Nakagawa S."/>
        </authorList>
    </citation>
    <scope>NUCLEOTIDE SEQUENCE [LARGE SCALE GENOMIC DNA]</scope>
    <source>
        <strain evidence="7 8">IC12</strain>
    </source>
</reference>
<evidence type="ECO:0000259" key="5">
    <source>
        <dbReference type="PROSITE" id="PS50111"/>
    </source>
</evidence>
<dbReference type="PROSITE" id="PS50111">
    <property type="entry name" value="CHEMOTAXIS_TRANSDUC_2"/>
    <property type="match status" value="1"/>
</dbReference>
<name>A0AAU9D4H5_9FUSO</name>
<keyword evidence="4" id="KW-1133">Transmembrane helix</keyword>
<proteinExistence type="inferred from homology"/>
<evidence type="ECO:0000259" key="6">
    <source>
        <dbReference type="PROSITE" id="PS50885"/>
    </source>
</evidence>
<dbReference type="Pfam" id="PF00015">
    <property type="entry name" value="MCPsignal"/>
    <property type="match status" value="1"/>
</dbReference>
<dbReference type="CDD" id="cd06225">
    <property type="entry name" value="HAMP"/>
    <property type="match status" value="1"/>
</dbReference>
<evidence type="ECO:0000256" key="3">
    <source>
        <dbReference type="PROSITE-ProRule" id="PRU00284"/>
    </source>
</evidence>
<protein>
    <recommendedName>
        <fullName evidence="9">Methyl-accepting chemotaxis protein</fullName>
    </recommendedName>
</protein>
<evidence type="ECO:0000256" key="4">
    <source>
        <dbReference type="SAM" id="Phobius"/>
    </source>
</evidence>